<dbReference type="EMBL" id="JANJQO010000219">
    <property type="protein sequence ID" value="KAJ2980187.1"/>
    <property type="molecule type" value="Genomic_DNA"/>
</dbReference>
<accession>A0ACC1NLP5</accession>
<comment type="caution">
    <text evidence="1">The sequence shown here is derived from an EMBL/GenBank/DDBJ whole genome shotgun (WGS) entry which is preliminary data.</text>
</comment>
<organism evidence="1 2">
    <name type="scientific">Zarea fungicola</name>
    <dbReference type="NCBI Taxonomy" id="93591"/>
    <lineage>
        <taxon>Eukaryota</taxon>
        <taxon>Fungi</taxon>
        <taxon>Dikarya</taxon>
        <taxon>Ascomycota</taxon>
        <taxon>Pezizomycotina</taxon>
        <taxon>Sordariomycetes</taxon>
        <taxon>Hypocreomycetidae</taxon>
        <taxon>Hypocreales</taxon>
        <taxon>Cordycipitaceae</taxon>
        <taxon>Zarea</taxon>
    </lineage>
</organism>
<sequence>MAKHRSQESWTGNFANTAFSVSPDSVFDVLLQSPSSVREEPSARSDDTSESQKGLCDLSNEINEEPLARGDHTLNSNKVLLALPNELLLNIGDHLSRASLNSLAQTCQRMHAVCNPPLYRKNDHRASHWAAAHGRIDTAGRVIEYTKDAEGKYHFNSILLPRAAARGHEDLVTFLISKGADVNQQDSAGQTALEQAMSGAHVKMSTFLLQQEGIDLSDDTNDTDMFQAAITNGHYAIADRLLQCKAYRDAHINTRFTYGLTPLGTAVECGVDEILKLLISHGADINQDIGCGMTALEKAIESNNSDAIILLLQQKARLNRRNNDIPLS</sequence>
<dbReference type="Proteomes" id="UP001143910">
    <property type="component" value="Unassembled WGS sequence"/>
</dbReference>
<name>A0ACC1NLP5_9HYPO</name>
<keyword evidence="2" id="KW-1185">Reference proteome</keyword>
<evidence type="ECO:0000313" key="1">
    <source>
        <dbReference type="EMBL" id="KAJ2980187.1"/>
    </source>
</evidence>
<evidence type="ECO:0000313" key="2">
    <source>
        <dbReference type="Proteomes" id="UP001143910"/>
    </source>
</evidence>
<protein>
    <submittedName>
        <fullName evidence="1">Uncharacterized protein</fullName>
    </submittedName>
</protein>
<gene>
    <name evidence="1" type="ORF">NQ176_g2787</name>
</gene>
<reference evidence="1" key="1">
    <citation type="submission" date="2022-08" db="EMBL/GenBank/DDBJ databases">
        <title>Genome Sequence of Lecanicillium fungicola.</title>
        <authorList>
            <person name="Buettner E."/>
        </authorList>
    </citation>
    <scope>NUCLEOTIDE SEQUENCE</scope>
    <source>
        <strain evidence="1">Babe33</strain>
    </source>
</reference>
<proteinExistence type="predicted"/>